<organism evidence="1 2">
    <name type="scientific">Mucilaginibacter yixingensis</name>
    <dbReference type="NCBI Taxonomy" id="1295612"/>
    <lineage>
        <taxon>Bacteria</taxon>
        <taxon>Pseudomonadati</taxon>
        <taxon>Bacteroidota</taxon>
        <taxon>Sphingobacteriia</taxon>
        <taxon>Sphingobacteriales</taxon>
        <taxon>Sphingobacteriaceae</taxon>
        <taxon>Mucilaginibacter</taxon>
    </lineage>
</organism>
<sequence>MTSKQAAATDAFAADSVFLLGKLSGGYINKQAIPDNRAVLKQLAGVATDRALFFRSLRHTCQQDTLFSDEFTLLDSSTILTPAKHAVYATVSSDLIGYHLRLFVRYVNPDFQQLRKVIFQMDGQKKTYAPTFGTESDNTGNWAQSEDLIDADNIALLLRLINAQQLTITYHTGRSRQTRTISPTEQTAMRHMLEIYKGLLLGYAF</sequence>
<dbReference type="Proteomes" id="UP000244168">
    <property type="component" value="Unassembled WGS sequence"/>
</dbReference>
<dbReference type="RefSeq" id="WP_107829022.1">
    <property type="nucleotide sequence ID" value="NZ_CP160205.1"/>
</dbReference>
<protein>
    <submittedName>
        <fullName evidence="1">Uncharacterized protein</fullName>
    </submittedName>
</protein>
<accession>A0A2T5J7T5</accession>
<name>A0A2T5J7T5_9SPHI</name>
<evidence type="ECO:0000313" key="2">
    <source>
        <dbReference type="Proteomes" id="UP000244168"/>
    </source>
</evidence>
<evidence type="ECO:0000313" key="1">
    <source>
        <dbReference type="EMBL" id="PTQ95506.1"/>
    </source>
</evidence>
<dbReference type="EMBL" id="QAOQ01000005">
    <property type="protein sequence ID" value="PTQ95506.1"/>
    <property type="molecule type" value="Genomic_DNA"/>
</dbReference>
<gene>
    <name evidence="1" type="ORF">C8P68_10511</name>
</gene>
<proteinExistence type="predicted"/>
<reference evidence="1 2" key="1">
    <citation type="submission" date="2018-04" db="EMBL/GenBank/DDBJ databases">
        <title>Genomic Encyclopedia of Archaeal and Bacterial Type Strains, Phase II (KMG-II): from individual species to whole genera.</title>
        <authorList>
            <person name="Goeker M."/>
        </authorList>
    </citation>
    <scope>NUCLEOTIDE SEQUENCE [LARGE SCALE GENOMIC DNA]</scope>
    <source>
        <strain evidence="1 2">DSM 26809</strain>
    </source>
</reference>
<keyword evidence="2" id="KW-1185">Reference proteome</keyword>
<comment type="caution">
    <text evidence="1">The sequence shown here is derived from an EMBL/GenBank/DDBJ whole genome shotgun (WGS) entry which is preliminary data.</text>
</comment>
<dbReference type="AlphaFoldDB" id="A0A2T5J7T5"/>